<dbReference type="AlphaFoldDB" id="A0A5D3CE79"/>
<proteinExistence type="predicted"/>
<dbReference type="Proteomes" id="UP000321947">
    <property type="component" value="Unassembled WGS sequence"/>
</dbReference>
<dbReference type="EMBL" id="SSTD01011571">
    <property type="protein sequence ID" value="TYK09518.1"/>
    <property type="molecule type" value="Genomic_DNA"/>
</dbReference>
<feature type="region of interest" description="Disordered" evidence="1">
    <location>
        <begin position="78"/>
        <end position="177"/>
    </location>
</feature>
<evidence type="ECO:0000313" key="4">
    <source>
        <dbReference type="Proteomes" id="UP000321393"/>
    </source>
</evidence>
<reference evidence="4 5" key="1">
    <citation type="submission" date="2019-08" db="EMBL/GenBank/DDBJ databases">
        <title>Draft genome sequences of two oriental melons (Cucumis melo L. var makuwa).</title>
        <authorList>
            <person name="Kwon S.-Y."/>
        </authorList>
    </citation>
    <scope>NUCLEOTIDE SEQUENCE [LARGE SCALE GENOMIC DNA]</scope>
    <source>
        <strain evidence="5">cv. Chang Bougi</strain>
        <strain evidence="4">cv. SW 3</strain>
        <tissue evidence="3">Leaf</tissue>
    </source>
</reference>
<evidence type="ECO:0000313" key="2">
    <source>
        <dbReference type="EMBL" id="KAA0031873.1"/>
    </source>
</evidence>
<dbReference type="EMBL" id="SSTE01022567">
    <property type="protein sequence ID" value="KAA0031873.1"/>
    <property type="molecule type" value="Genomic_DNA"/>
</dbReference>
<gene>
    <name evidence="3" type="ORF">E5676_scaffold994G00100</name>
    <name evidence="2" type="ORF">E6C27_scaffold712G00160</name>
</gene>
<evidence type="ECO:0000256" key="1">
    <source>
        <dbReference type="SAM" id="MobiDB-lite"/>
    </source>
</evidence>
<dbReference type="Proteomes" id="UP000321393">
    <property type="component" value="Unassembled WGS sequence"/>
</dbReference>
<evidence type="ECO:0000313" key="5">
    <source>
        <dbReference type="Proteomes" id="UP000321947"/>
    </source>
</evidence>
<feature type="compositionally biased region" description="Polar residues" evidence="1">
    <location>
        <begin position="95"/>
        <end position="111"/>
    </location>
</feature>
<accession>A0A5D3CE79</accession>
<comment type="caution">
    <text evidence="3">The sequence shown here is derived from an EMBL/GenBank/DDBJ whole genome shotgun (WGS) entry which is preliminary data.</text>
</comment>
<sequence length="193" mass="20900">MDLNERDDVPLAKLLRKGLLSSVEPSGTAAPVTSVHSHESSSSDEIFIPTPSHSLAKNVEVGQFGCFLPVRSSFRVDPSVDDQHSVPDPDPVGESTENLGGNFDNPANQNPADVDAHVEPTDTCASDNVESDVNVEPQSETQQSPGESRPKGKKFQQNQQNISIKAGRRKIPPNIPSFPIDGILFHLKESVQR</sequence>
<evidence type="ECO:0000313" key="3">
    <source>
        <dbReference type="EMBL" id="TYK09518.1"/>
    </source>
</evidence>
<evidence type="ECO:0008006" key="6">
    <source>
        <dbReference type="Google" id="ProtNLM"/>
    </source>
</evidence>
<protein>
    <recommendedName>
        <fullName evidence="6">Envelope-like protein</fullName>
    </recommendedName>
</protein>
<organism evidence="3 5">
    <name type="scientific">Cucumis melo var. makuwa</name>
    <name type="common">Oriental melon</name>
    <dbReference type="NCBI Taxonomy" id="1194695"/>
    <lineage>
        <taxon>Eukaryota</taxon>
        <taxon>Viridiplantae</taxon>
        <taxon>Streptophyta</taxon>
        <taxon>Embryophyta</taxon>
        <taxon>Tracheophyta</taxon>
        <taxon>Spermatophyta</taxon>
        <taxon>Magnoliopsida</taxon>
        <taxon>eudicotyledons</taxon>
        <taxon>Gunneridae</taxon>
        <taxon>Pentapetalae</taxon>
        <taxon>rosids</taxon>
        <taxon>fabids</taxon>
        <taxon>Cucurbitales</taxon>
        <taxon>Cucurbitaceae</taxon>
        <taxon>Benincaseae</taxon>
        <taxon>Cucumis</taxon>
    </lineage>
</organism>
<feature type="region of interest" description="Disordered" evidence="1">
    <location>
        <begin position="24"/>
        <end position="46"/>
    </location>
</feature>
<feature type="compositionally biased region" description="Polar residues" evidence="1">
    <location>
        <begin position="136"/>
        <end position="146"/>
    </location>
</feature>
<name>A0A5D3CE79_CUCMM</name>